<organism evidence="3 4">
    <name type="scientific">Halarchaeum nitratireducens</name>
    <dbReference type="NCBI Taxonomy" id="489913"/>
    <lineage>
        <taxon>Archaea</taxon>
        <taxon>Methanobacteriati</taxon>
        <taxon>Methanobacteriota</taxon>
        <taxon>Stenosarchaea group</taxon>
        <taxon>Halobacteria</taxon>
        <taxon>Halobacteriales</taxon>
        <taxon>Halobacteriaceae</taxon>
    </lineage>
</organism>
<dbReference type="Pfam" id="PF13458">
    <property type="entry name" value="Peripla_BP_6"/>
    <property type="match status" value="1"/>
</dbReference>
<dbReference type="PANTHER" id="PTHR30483">
    <property type="entry name" value="LEUCINE-SPECIFIC-BINDING PROTEIN"/>
    <property type="match status" value="1"/>
</dbReference>
<dbReference type="RefSeq" id="WP_188877365.1">
    <property type="nucleotide sequence ID" value="NZ_BMOQ01000002.1"/>
</dbReference>
<dbReference type="PROSITE" id="PS51318">
    <property type="entry name" value="TAT"/>
    <property type="match status" value="1"/>
</dbReference>
<protein>
    <recommendedName>
        <fullName evidence="2">Leucine-binding protein domain-containing protein</fullName>
    </recommendedName>
</protein>
<accession>A0A830G9H9</accession>
<dbReference type="InterPro" id="IPR028081">
    <property type="entry name" value="Leu-bd"/>
</dbReference>
<evidence type="ECO:0000313" key="4">
    <source>
        <dbReference type="Proteomes" id="UP000608850"/>
    </source>
</evidence>
<dbReference type="Gene3D" id="3.40.50.2300">
    <property type="match status" value="2"/>
</dbReference>
<dbReference type="InterPro" id="IPR028082">
    <property type="entry name" value="Peripla_BP_I"/>
</dbReference>
<keyword evidence="1" id="KW-0732">Signal</keyword>
<evidence type="ECO:0000313" key="3">
    <source>
        <dbReference type="EMBL" id="GGN10633.1"/>
    </source>
</evidence>
<comment type="caution">
    <text evidence="3">The sequence shown here is derived from an EMBL/GenBank/DDBJ whole genome shotgun (WGS) entry which is preliminary data.</text>
</comment>
<dbReference type="OrthoDB" id="264684at2157"/>
<reference evidence="3 4" key="1">
    <citation type="journal article" date="2019" name="Int. J. Syst. Evol. Microbiol.">
        <title>The Global Catalogue of Microorganisms (GCM) 10K type strain sequencing project: providing services to taxonomists for standard genome sequencing and annotation.</title>
        <authorList>
            <consortium name="The Broad Institute Genomics Platform"/>
            <consortium name="The Broad Institute Genome Sequencing Center for Infectious Disease"/>
            <person name="Wu L."/>
            <person name="Ma J."/>
        </authorList>
    </citation>
    <scope>NUCLEOTIDE SEQUENCE [LARGE SCALE GENOMIC DNA]</scope>
    <source>
        <strain evidence="3 4">JCM 16331</strain>
    </source>
</reference>
<feature type="domain" description="Leucine-binding protein" evidence="2">
    <location>
        <begin position="45"/>
        <end position="385"/>
    </location>
</feature>
<dbReference type="InterPro" id="IPR051010">
    <property type="entry name" value="BCAA_transport"/>
</dbReference>
<name>A0A830G9H9_9EURY</name>
<dbReference type="InterPro" id="IPR006311">
    <property type="entry name" value="TAT_signal"/>
</dbReference>
<evidence type="ECO:0000259" key="2">
    <source>
        <dbReference type="Pfam" id="PF13458"/>
    </source>
</evidence>
<dbReference type="PANTHER" id="PTHR30483:SF6">
    <property type="entry name" value="PERIPLASMIC BINDING PROTEIN OF ABC TRANSPORTER FOR NATURAL AMINO ACIDS"/>
    <property type="match status" value="1"/>
</dbReference>
<evidence type="ECO:0000256" key="1">
    <source>
        <dbReference type="ARBA" id="ARBA00022729"/>
    </source>
</evidence>
<sequence>MANNNEQSSVRRRRFLKAAGATAAATALAGCGGGGGGGGGNDSAKIGILAPLSGATPTTGQEVRRGTEMAKEHLGGQILGSDFELVVRDTQSTPSGALEGARSLVTQEDVDAIIGPSLSSSTASVVPYIKNEAQIPILPTQASATEAREGDNCSDYSFFIWPSNRHAVSAGVDFINDLSDHIDRDFDPKRMHFFAADYSLGQNNLSLLRERLSEEGGEVTGTTLAPLGTQDLSSYISELLNSDAKLITGVMPASLAITLINQAQDYNLKEEKILMFNSGKPVNQIVQASVGGAADGWYGTTFYNPTSDSEINQTFKELYPSDSTSLLPNAPCGSGFETLRALAKAMEQAGSTDGDDVVNALGGLNWQSVFGDTTFRASDGQIEVDFIGATRQNTEFTPMEEYSDVIPPNMC</sequence>
<dbReference type="SUPFAM" id="SSF53822">
    <property type="entry name" value="Periplasmic binding protein-like I"/>
    <property type="match status" value="1"/>
</dbReference>
<dbReference type="EMBL" id="BMOQ01000002">
    <property type="protein sequence ID" value="GGN10633.1"/>
    <property type="molecule type" value="Genomic_DNA"/>
</dbReference>
<dbReference type="AlphaFoldDB" id="A0A830G9H9"/>
<gene>
    <name evidence="3" type="ORF">GCM10009021_08130</name>
</gene>
<keyword evidence="4" id="KW-1185">Reference proteome</keyword>
<proteinExistence type="predicted"/>
<dbReference type="Proteomes" id="UP000608850">
    <property type="component" value="Unassembled WGS sequence"/>
</dbReference>